<dbReference type="EMBL" id="PUHY01000012">
    <property type="protein sequence ID" value="PQO32354.1"/>
    <property type="molecule type" value="Genomic_DNA"/>
</dbReference>
<comment type="caution">
    <text evidence="1">The sequence shown here is derived from an EMBL/GenBank/DDBJ whole genome shotgun (WGS) entry which is preliminary data.</text>
</comment>
<reference evidence="1 2" key="1">
    <citation type="submission" date="2018-02" db="EMBL/GenBank/DDBJ databases">
        <title>Comparative genomes isolates from brazilian mangrove.</title>
        <authorList>
            <person name="Araujo J.E."/>
            <person name="Taketani R.G."/>
            <person name="Silva M.C.P."/>
            <person name="Loureco M.V."/>
            <person name="Andreote F.D."/>
        </authorList>
    </citation>
    <scope>NUCLEOTIDE SEQUENCE [LARGE SCALE GENOMIC DNA]</scope>
    <source>
        <strain evidence="1 2">Hex-1 MGV</strain>
    </source>
</reference>
<proteinExistence type="predicted"/>
<gene>
    <name evidence="1" type="ORF">C5Y83_19205</name>
</gene>
<evidence type="ECO:0000313" key="1">
    <source>
        <dbReference type="EMBL" id="PQO32354.1"/>
    </source>
</evidence>
<accession>A0A2S8FKA0</accession>
<dbReference type="Proteomes" id="UP000238322">
    <property type="component" value="Unassembled WGS sequence"/>
</dbReference>
<dbReference type="AlphaFoldDB" id="A0A2S8FKA0"/>
<organism evidence="1 2">
    <name type="scientific">Blastopirellula marina</name>
    <dbReference type="NCBI Taxonomy" id="124"/>
    <lineage>
        <taxon>Bacteria</taxon>
        <taxon>Pseudomonadati</taxon>
        <taxon>Planctomycetota</taxon>
        <taxon>Planctomycetia</taxon>
        <taxon>Pirellulales</taxon>
        <taxon>Pirellulaceae</taxon>
        <taxon>Blastopirellula</taxon>
    </lineage>
</organism>
<sequence>MPGSRIGLLFVASAVLFLAGITPARGQDTTAPLTITWQNKMLQIAGKDLPGKVLDVWYIEAYCRAGSTKRDWNKTVIPHTSILKSSSEDGTKIVLQDNLEDGVVIEHQITAEKDCVSFLITANNPTRIRSEVDWGQPCVRVERFTATPTEKRLDLVPPYAKKCFIFIDGKPTRLPTKPWATEAIYTPGQVYAVNGVSRDDVNPRPLSAIVPSNQLMACLSGDEKQVIGVAFEPCQELFQGVITCIHSDFRIGGLDPGETKTIRGKIYFLPNDLAALKRRYERDFH</sequence>
<name>A0A2S8FKA0_9BACT</name>
<dbReference type="RefSeq" id="WP_105331367.1">
    <property type="nucleotide sequence ID" value="NZ_PUHY01000012.1"/>
</dbReference>
<evidence type="ECO:0000313" key="2">
    <source>
        <dbReference type="Proteomes" id="UP000238322"/>
    </source>
</evidence>
<protein>
    <submittedName>
        <fullName evidence="1">Uncharacterized protein</fullName>
    </submittedName>
</protein>
<dbReference type="OrthoDB" id="265387at2"/>